<proteinExistence type="predicted"/>
<evidence type="ECO:0000313" key="1">
    <source>
        <dbReference type="EMBL" id="WMV56043.1"/>
    </source>
</evidence>
<protein>
    <submittedName>
        <fullName evidence="1">Uncharacterized protein</fullName>
    </submittedName>
</protein>
<dbReference type="EMBL" id="CP133622">
    <property type="protein sequence ID" value="WMV56043.1"/>
    <property type="molecule type" value="Genomic_DNA"/>
</dbReference>
<dbReference type="AlphaFoldDB" id="A0AAF1A083"/>
<keyword evidence="2" id="KW-1185">Reference proteome</keyword>
<organism evidence="1 2">
    <name type="scientific">Solanum verrucosum</name>
    <dbReference type="NCBI Taxonomy" id="315347"/>
    <lineage>
        <taxon>Eukaryota</taxon>
        <taxon>Viridiplantae</taxon>
        <taxon>Streptophyta</taxon>
        <taxon>Embryophyta</taxon>
        <taxon>Tracheophyta</taxon>
        <taxon>Spermatophyta</taxon>
        <taxon>Magnoliopsida</taxon>
        <taxon>eudicotyledons</taxon>
        <taxon>Gunneridae</taxon>
        <taxon>Pentapetalae</taxon>
        <taxon>asterids</taxon>
        <taxon>lamiids</taxon>
        <taxon>Solanales</taxon>
        <taxon>Solanaceae</taxon>
        <taxon>Solanoideae</taxon>
        <taxon>Solaneae</taxon>
        <taxon>Solanum</taxon>
    </lineage>
</organism>
<evidence type="ECO:0000313" key="2">
    <source>
        <dbReference type="Proteomes" id="UP001234989"/>
    </source>
</evidence>
<gene>
    <name evidence="1" type="ORF">MTR67_049428</name>
</gene>
<name>A0AAF1A083_SOLVR</name>
<sequence>MRILLTLFRKLKKIALTCCFFGVKKMV</sequence>
<reference evidence="1" key="1">
    <citation type="submission" date="2023-08" db="EMBL/GenBank/DDBJ databases">
        <title>A de novo genome assembly of Solanum verrucosum Schlechtendal, a Mexican diploid species geographically isolated from the other diploid A-genome species in potato relatives.</title>
        <authorList>
            <person name="Hosaka K."/>
        </authorList>
    </citation>
    <scope>NUCLEOTIDE SEQUENCE</scope>
    <source>
        <tissue evidence="1">Young leaves</tissue>
    </source>
</reference>
<accession>A0AAF1A083</accession>
<dbReference type="Proteomes" id="UP001234989">
    <property type="component" value="Chromosome 11"/>
</dbReference>